<dbReference type="EMBL" id="AWWV01015060">
    <property type="protein sequence ID" value="OMO53984.1"/>
    <property type="molecule type" value="Genomic_DNA"/>
</dbReference>
<evidence type="ECO:0000256" key="1">
    <source>
        <dbReference type="SAM" id="MobiDB-lite"/>
    </source>
</evidence>
<dbReference type="AlphaFoldDB" id="A0A1R3G7D0"/>
<feature type="region of interest" description="Disordered" evidence="1">
    <location>
        <begin position="1"/>
        <end position="20"/>
    </location>
</feature>
<proteinExistence type="predicted"/>
<protein>
    <submittedName>
        <fullName evidence="2">Uncharacterized protein</fullName>
    </submittedName>
</protein>
<dbReference type="Gramene" id="OMO53984">
    <property type="protein sequence ID" value="OMO53984"/>
    <property type="gene ID" value="CCACVL1_28160"/>
</dbReference>
<keyword evidence="3" id="KW-1185">Reference proteome</keyword>
<evidence type="ECO:0000313" key="2">
    <source>
        <dbReference type="EMBL" id="OMO53984.1"/>
    </source>
</evidence>
<dbReference type="Proteomes" id="UP000188268">
    <property type="component" value="Unassembled WGS sequence"/>
</dbReference>
<gene>
    <name evidence="2" type="ORF">CCACVL1_28160</name>
</gene>
<reference evidence="2 3" key="1">
    <citation type="submission" date="2013-09" db="EMBL/GenBank/DDBJ databases">
        <title>Corchorus capsularis genome sequencing.</title>
        <authorList>
            <person name="Alam M."/>
            <person name="Haque M.S."/>
            <person name="Islam M.S."/>
            <person name="Emdad E.M."/>
            <person name="Islam M.M."/>
            <person name="Ahmed B."/>
            <person name="Halim A."/>
            <person name="Hossen Q.M.M."/>
            <person name="Hossain M.Z."/>
            <person name="Ahmed R."/>
            <person name="Khan M.M."/>
            <person name="Islam R."/>
            <person name="Rashid M.M."/>
            <person name="Khan S.A."/>
            <person name="Rahman M.S."/>
            <person name="Alam M."/>
        </authorList>
    </citation>
    <scope>NUCLEOTIDE SEQUENCE [LARGE SCALE GENOMIC DNA]</scope>
    <source>
        <strain evidence="3">cv. CVL-1</strain>
        <tissue evidence="2">Whole seedling</tissue>
    </source>
</reference>
<comment type="caution">
    <text evidence="2">The sequence shown here is derived from an EMBL/GenBank/DDBJ whole genome shotgun (WGS) entry which is preliminary data.</text>
</comment>
<organism evidence="2 3">
    <name type="scientific">Corchorus capsularis</name>
    <name type="common">Jute</name>
    <dbReference type="NCBI Taxonomy" id="210143"/>
    <lineage>
        <taxon>Eukaryota</taxon>
        <taxon>Viridiplantae</taxon>
        <taxon>Streptophyta</taxon>
        <taxon>Embryophyta</taxon>
        <taxon>Tracheophyta</taxon>
        <taxon>Spermatophyta</taxon>
        <taxon>Magnoliopsida</taxon>
        <taxon>eudicotyledons</taxon>
        <taxon>Gunneridae</taxon>
        <taxon>Pentapetalae</taxon>
        <taxon>rosids</taxon>
        <taxon>malvids</taxon>
        <taxon>Malvales</taxon>
        <taxon>Malvaceae</taxon>
        <taxon>Grewioideae</taxon>
        <taxon>Apeibeae</taxon>
        <taxon>Corchorus</taxon>
    </lineage>
</organism>
<evidence type="ECO:0000313" key="3">
    <source>
        <dbReference type="Proteomes" id="UP000188268"/>
    </source>
</evidence>
<accession>A0A1R3G7D0</accession>
<name>A0A1R3G7D0_COCAP</name>
<sequence>MAKPPEKRKFGIRKDSALGL</sequence>